<feature type="transmembrane region" description="Helical" evidence="8">
    <location>
        <begin position="355"/>
        <end position="376"/>
    </location>
</feature>
<reference evidence="10 11" key="1">
    <citation type="journal article" date="2014" name="Int. J. Syst. Evol. Microbiol.">
        <title>Complete genome sequence of Corynebacterium casei LMG S-19264T (=DSM 44701T), isolated from a smear-ripened cheese.</title>
        <authorList>
            <consortium name="US DOE Joint Genome Institute (JGI-PGF)"/>
            <person name="Walter F."/>
            <person name="Albersmeier A."/>
            <person name="Kalinowski J."/>
            <person name="Ruckert C."/>
        </authorList>
    </citation>
    <scope>NUCLEOTIDE SEQUENCE [LARGE SCALE GENOMIC DNA]</scope>
    <source>
        <strain evidence="10 11">CGMCC 1.16330</strain>
    </source>
</reference>
<dbReference type="PANTHER" id="PTHR42682">
    <property type="entry name" value="HYDROGENASE-4 COMPONENT F"/>
    <property type="match status" value="1"/>
</dbReference>
<dbReference type="Proteomes" id="UP000597507">
    <property type="component" value="Unassembled WGS sequence"/>
</dbReference>
<feature type="transmembrane region" description="Helical" evidence="8">
    <location>
        <begin position="99"/>
        <end position="132"/>
    </location>
</feature>
<evidence type="ECO:0000256" key="7">
    <source>
        <dbReference type="RuleBase" id="RU000320"/>
    </source>
</evidence>
<keyword evidence="11" id="KW-1185">Reference proteome</keyword>
<feature type="transmembrane region" description="Helical" evidence="8">
    <location>
        <begin position="388"/>
        <end position="409"/>
    </location>
</feature>
<feature type="transmembrane region" description="Helical" evidence="8">
    <location>
        <begin position="430"/>
        <end position="451"/>
    </location>
</feature>
<gene>
    <name evidence="10" type="ORF">GCM10010964_32870</name>
</gene>
<feature type="transmembrane region" description="Helical" evidence="8">
    <location>
        <begin position="227"/>
        <end position="246"/>
    </location>
</feature>
<evidence type="ECO:0000256" key="6">
    <source>
        <dbReference type="ARBA" id="ARBA00023136"/>
    </source>
</evidence>
<evidence type="ECO:0000256" key="5">
    <source>
        <dbReference type="ARBA" id="ARBA00023002"/>
    </source>
</evidence>
<evidence type="ECO:0000313" key="10">
    <source>
        <dbReference type="EMBL" id="GGG42823.1"/>
    </source>
</evidence>
<evidence type="ECO:0000256" key="8">
    <source>
        <dbReference type="SAM" id="Phobius"/>
    </source>
</evidence>
<accession>A0A8J3EDH4</accession>
<evidence type="ECO:0000256" key="2">
    <source>
        <dbReference type="ARBA" id="ARBA00022475"/>
    </source>
</evidence>
<keyword evidence="4 8" id="KW-1133">Transmembrane helix</keyword>
<feature type="transmembrane region" description="Helical" evidence="8">
    <location>
        <begin position="292"/>
        <end position="310"/>
    </location>
</feature>
<feature type="transmembrane region" description="Helical" evidence="8">
    <location>
        <begin position="144"/>
        <end position="164"/>
    </location>
</feature>
<evidence type="ECO:0000256" key="3">
    <source>
        <dbReference type="ARBA" id="ARBA00022692"/>
    </source>
</evidence>
<evidence type="ECO:0000256" key="4">
    <source>
        <dbReference type="ARBA" id="ARBA00022989"/>
    </source>
</evidence>
<name>A0A8J3EDH4_9PROT</name>
<evidence type="ECO:0000259" key="9">
    <source>
        <dbReference type="Pfam" id="PF00361"/>
    </source>
</evidence>
<dbReference type="EMBL" id="BMKS01000011">
    <property type="protein sequence ID" value="GGG42823.1"/>
    <property type="molecule type" value="Genomic_DNA"/>
</dbReference>
<keyword evidence="6 8" id="KW-0472">Membrane</keyword>
<keyword evidence="5" id="KW-0560">Oxidoreductase</keyword>
<dbReference type="AlphaFoldDB" id="A0A8J3EDH4"/>
<feature type="transmembrane region" description="Helical" evidence="8">
    <location>
        <begin position="258"/>
        <end position="280"/>
    </location>
</feature>
<organism evidence="10 11">
    <name type="scientific">Caldovatus sediminis</name>
    <dbReference type="NCBI Taxonomy" id="2041189"/>
    <lineage>
        <taxon>Bacteria</taxon>
        <taxon>Pseudomonadati</taxon>
        <taxon>Pseudomonadota</taxon>
        <taxon>Alphaproteobacteria</taxon>
        <taxon>Acetobacterales</taxon>
        <taxon>Roseomonadaceae</taxon>
        <taxon>Caldovatus</taxon>
    </lineage>
</organism>
<dbReference type="GO" id="GO:0016491">
    <property type="term" value="F:oxidoreductase activity"/>
    <property type="evidence" value="ECO:0007669"/>
    <property type="project" value="UniProtKB-KW"/>
</dbReference>
<dbReference type="GO" id="GO:0005886">
    <property type="term" value="C:plasma membrane"/>
    <property type="evidence" value="ECO:0007669"/>
    <property type="project" value="UniProtKB-SubCell"/>
</dbReference>
<evidence type="ECO:0000256" key="1">
    <source>
        <dbReference type="ARBA" id="ARBA00004651"/>
    </source>
</evidence>
<keyword evidence="2" id="KW-1003">Cell membrane</keyword>
<comment type="subcellular location">
    <subcellularLocation>
        <location evidence="1">Cell membrane</location>
        <topology evidence="1">Multi-pass membrane protein</topology>
    </subcellularLocation>
    <subcellularLocation>
        <location evidence="7">Membrane</location>
        <topology evidence="7">Multi-pass membrane protein</topology>
    </subcellularLocation>
</comment>
<dbReference type="InterPro" id="IPR001750">
    <property type="entry name" value="ND/Mrp_TM"/>
</dbReference>
<dbReference type="Pfam" id="PF00361">
    <property type="entry name" value="Proton_antipo_M"/>
    <property type="match status" value="1"/>
</dbReference>
<feature type="domain" description="NADH:quinone oxidoreductase/Mrp antiporter transmembrane" evidence="9">
    <location>
        <begin position="110"/>
        <end position="339"/>
    </location>
</feature>
<sequence length="459" mass="44978">MSLAWLAVLLPVLAAPLAALPGRRAAHAARFGAAALWLAIGIALCMLPPAEGTALLRPDPLNLVPLVLAGAIGLSAAVPPHHGADAPPRRAAEGAAWQAFFAGVALALLADHLALAWLGLAVATLAVAVMVGLGTSPRAARAGWGLLLLGGLGLALALFGLAALHRAAAGEGDPGLSWAALRLAAAEADRGLLDLGVLCQILGLGALAGLAPLGAPRAAEEAASPPVAALLSGVLPVVALHGALRAKALAIAAQPTGAVPALVLGTLGLAALLLAALALWRRRAAPRTVPPARLLAWAGLAQTGAAAFAFGLGGAAANRAGLLLLLGQALVRSGLHLRAAGRPRRGDPRRPPDAAWTAGLVLLAGLPPGVLFAGQLALMAETASRAPWLLPALGGGIALAMAALLAGALRPAPPGTGAAAPDDRAGALPVLHLLAASLLGVAMPAGVAGILDAAARLIG</sequence>
<dbReference type="RefSeq" id="WP_188902180.1">
    <property type="nucleotide sequence ID" value="NZ_BMKS01000011.1"/>
</dbReference>
<dbReference type="PANTHER" id="PTHR42682:SF5">
    <property type="entry name" value="HYDROGENASE-4 COMPONENT F"/>
    <property type="match status" value="1"/>
</dbReference>
<proteinExistence type="predicted"/>
<protein>
    <recommendedName>
        <fullName evidence="9">NADH:quinone oxidoreductase/Mrp antiporter transmembrane domain-containing protein</fullName>
    </recommendedName>
</protein>
<dbReference type="InterPro" id="IPR052175">
    <property type="entry name" value="ComplexI-like_HydComp"/>
</dbReference>
<feature type="transmembrane region" description="Helical" evidence="8">
    <location>
        <begin position="29"/>
        <end position="49"/>
    </location>
</feature>
<keyword evidence="3 7" id="KW-0812">Transmembrane</keyword>
<comment type="caution">
    <text evidence="10">The sequence shown here is derived from an EMBL/GenBank/DDBJ whole genome shotgun (WGS) entry which is preliminary data.</text>
</comment>
<feature type="transmembrane region" description="Helical" evidence="8">
    <location>
        <begin position="195"/>
        <end position="215"/>
    </location>
</feature>
<evidence type="ECO:0000313" key="11">
    <source>
        <dbReference type="Proteomes" id="UP000597507"/>
    </source>
</evidence>